<comment type="subcellular location">
    <subcellularLocation>
        <location evidence="1">Secreted</location>
    </subcellularLocation>
</comment>
<keyword evidence="5" id="KW-0812">Transmembrane</keyword>
<feature type="transmembrane region" description="Helical" evidence="5">
    <location>
        <begin position="86"/>
        <end position="111"/>
    </location>
</feature>
<dbReference type="InterPro" id="IPR050605">
    <property type="entry name" value="Olfactomedin-like_domain"/>
</dbReference>
<accession>A0A815A256</accession>
<sequence length="579" mass="64174">MNPVVWGVVVGGASGGLSGGVGRFISDNKPTGQLVGTVVGAAVGGVAGGFTGAMVGSSMGATMGALDPFEMKPAKLKHKFLCDKSIRFHIIVLYSIIICLILLCGFIFTYFSRSNRTHIIELNLIKQRLNELEINEITISSSSSTNEYDSIQRQARHARTKTHLMRTQQNVREPDLAFGSIHFRVPPVAMTIYCVKSVDYCKTIVSENEELRGPKGDQGERGFPGMPGSMGPQGPPGAMGFEGVAGTPGPKGDPGISIQGPQGPPGYTGPPGYPGPSGERGLQGPPGTCTCPSQSSVQSAATFSIDQRQNPSRRDGGLRRAQRCLFSFIGTPVLVKSENYTFGAWLKDPMPKTINGAQKIYVTHHVIGKLLYEYNNENDLLNSKPHRIITLPYPYSGVNHIVYQGSFIYHILNRNMIVRIDLVSETEAQSVDIPINREPLYNTPQSGWLDFSVDENGLWLLYREINTKNFIVSKINPDTLDTQKNWILPYNPSTLSQGFIAYGIFYGIHNYNKQHSSIDVVYDIYTSLAFTTKKIEFTVPFQYLVQFTYNPYEGKIFAWDNKHLIYYVYNIERDKKFKC</sequence>
<proteinExistence type="predicted"/>
<dbReference type="Pfam" id="PF02191">
    <property type="entry name" value="OLF"/>
    <property type="match status" value="1"/>
</dbReference>
<keyword evidence="5" id="KW-0472">Membrane</keyword>
<dbReference type="OrthoDB" id="8626508at2759"/>
<evidence type="ECO:0000256" key="4">
    <source>
        <dbReference type="SAM" id="MobiDB-lite"/>
    </source>
</evidence>
<evidence type="ECO:0000259" key="6">
    <source>
        <dbReference type="PROSITE" id="PS51132"/>
    </source>
</evidence>
<comment type="caution">
    <text evidence="3">Lacks conserved residue(s) required for the propagation of feature annotation.</text>
</comment>
<evidence type="ECO:0000256" key="3">
    <source>
        <dbReference type="PROSITE-ProRule" id="PRU00446"/>
    </source>
</evidence>
<organism evidence="7 8">
    <name type="scientific">Rotaria magnacalcarata</name>
    <dbReference type="NCBI Taxonomy" id="392030"/>
    <lineage>
        <taxon>Eukaryota</taxon>
        <taxon>Metazoa</taxon>
        <taxon>Spiralia</taxon>
        <taxon>Gnathifera</taxon>
        <taxon>Rotifera</taxon>
        <taxon>Eurotatoria</taxon>
        <taxon>Bdelloidea</taxon>
        <taxon>Philodinida</taxon>
        <taxon>Philodinidae</taxon>
        <taxon>Rotaria</taxon>
    </lineage>
</organism>
<feature type="compositionally biased region" description="Low complexity" evidence="4">
    <location>
        <begin position="223"/>
        <end position="239"/>
    </location>
</feature>
<evidence type="ECO:0000256" key="1">
    <source>
        <dbReference type="ARBA" id="ARBA00004613"/>
    </source>
</evidence>
<evidence type="ECO:0000313" key="7">
    <source>
        <dbReference type="EMBL" id="CAF1251549.1"/>
    </source>
</evidence>
<dbReference type="SMART" id="SM00284">
    <property type="entry name" value="OLF"/>
    <property type="match status" value="1"/>
</dbReference>
<dbReference type="Proteomes" id="UP000663834">
    <property type="component" value="Unassembled WGS sequence"/>
</dbReference>
<dbReference type="GO" id="GO:0005615">
    <property type="term" value="C:extracellular space"/>
    <property type="evidence" value="ECO:0007669"/>
    <property type="project" value="TreeGrafter"/>
</dbReference>
<feature type="region of interest" description="Disordered" evidence="4">
    <location>
        <begin position="211"/>
        <end position="295"/>
    </location>
</feature>
<evidence type="ECO:0000313" key="8">
    <source>
        <dbReference type="Proteomes" id="UP000663834"/>
    </source>
</evidence>
<feature type="transmembrane region" description="Helical" evidence="5">
    <location>
        <begin position="38"/>
        <end position="66"/>
    </location>
</feature>
<feature type="domain" description="Olfactomedin-like" evidence="6">
    <location>
        <begin position="323"/>
        <end position="573"/>
    </location>
</feature>
<dbReference type="EMBL" id="CAJNOW010000144">
    <property type="protein sequence ID" value="CAF1251549.1"/>
    <property type="molecule type" value="Genomic_DNA"/>
</dbReference>
<evidence type="ECO:0000256" key="2">
    <source>
        <dbReference type="ARBA" id="ARBA00022525"/>
    </source>
</evidence>
<feature type="compositionally biased region" description="Basic and acidic residues" evidence="4">
    <location>
        <begin position="211"/>
        <end position="220"/>
    </location>
</feature>
<protein>
    <recommendedName>
        <fullName evidence="6">Olfactomedin-like domain-containing protein</fullName>
    </recommendedName>
</protein>
<feature type="compositionally biased region" description="Pro residues" evidence="4">
    <location>
        <begin position="262"/>
        <end position="274"/>
    </location>
</feature>
<dbReference type="GO" id="GO:0007165">
    <property type="term" value="P:signal transduction"/>
    <property type="evidence" value="ECO:0007669"/>
    <property type="project" value="TreeGrafter"/>
</dbReference>
<dbReference type="InterPro" id="IPR003112">
    <property type="entry name" value="Olfac-like_dom"/>
</dbReference>
<keyword evidence="5" id="KW-1133">Transmembrane helix</keyword>
<dbReference type="AlphaFoldDB" id="A0A815A256"/>
<reference evidence="7" key="1">
    <citation type="submission" date="2021-02" db="EMBL/GenBank/DDBJ databases">
        <authorList>
            <person name="Nowell W R."/>
        </authorList>
    </citation>
    <scope>NUCLEOTIDE SEQUENCE</scope>
</reference>
<dbReference type="PANTHER" id="PTHR23192">
    <property type="entry name" value="OLFACTOMEDIN-RELATED"/>
    <property type="match status" value="1"/>
</dbReference>
<comment type="caution">
    <text evidence="7">The sequence shown here is derived from an EMBL/GenBank/DDBJ whole genome shotgun (WGS) entry which is preliminary data.</text>
</comment>
<name>A0A815A256_9BILA</name>
<dbReference type="PANTHER" id="PTHR23192:SF85">
    <property type="entry name" value="GLIOMEDIN"/>
    <property type="match status" value="1"/>
</dbReference>
<dbReference type="InterPro" id="IPR008160">
    <property type="entry name" value="Collagen"/>
</dbReference>
<dbReference type="PROSITE" id="PS51132">
    <property type="entry name" value="OLF"/>
    <property type="match status" value="1"/>
</dbReference>
<dbReference type="Pfam" id="PF01391">
    <property type="entry name" value="Collagen"/>
    <property type="match status" value="1"/>
</dbReference>
<keyword evidence="2" id="KW-0964">Secreted</keyword>
<evidence type="ECO:0000256" key="5">
    <source>
        <dbReference type="SAM" id="Phobius"/>
    </source>
</evidence>
<gene>
    <name evidence="7" type="ORF">KQP761_LOCUS2317</name>
</gene>